<comment type="similarity">
    <text evidence="1">Belongs to the short-chain dehydrogenases/reductases (SDR) family.</text>
</comment>
<organism evidence="5 6">
    <name type="scientific">Paenibacillus mendelii</name>
    <dbReference type="NCBI Taxonomy" id="206163"/>
    <lineage>
        <taxon>Bacteria</taxon>
        <taxon>Bacillati</taxon>
        <taxon>Bacillota</taxon>
        <taxon>Bacilli</taxon>
        <taxon>Bacillales</taxon>
        <taxon>Paenibacillaceae</taxon>
        <taxon>Paenibacillus</taxon>
    </lineage>
</organism>
<dbReference type="PROSITE" id="PS00061">
    <property type="entry name" value="ADH_SHORT"/>
    <property type="match status" value="1"/>
</dbReference>
<dbReference type="GO" id="GO:0016491">
    <property type="term" value="F:oxidoreductase activity"/>
    <property type="evidence" value="ECO:0007669"/>
    <property type="project" value="UniProtKB-KW"/>
</dbReference>
<proteinExistence type="inferred from homology"/>
<accession>A0ABV6J6K8</accession>
<keyword evidence="3" id="KW-0520">NAD</keyword>
<dbReference type="SUPFAM" id="SSF51735">
    <property type="entry name" value="NAD(P)-binding Rossmann-fold domains"/>
    <property type="match status" value="1"/>
</dbReference>
<gene>
    <name evidence="5" type="ORF">ACFFJ8_08825</name>
</gene>
<dbReference type="EC" id="1.1.1.-" evidence="5"/>
<dbReference type="InterPro" id="IPR020904">
    <property type="entry name" value="Sc_DH/Rdtase_CS"/>
</dbReference>
<evidence type="ECO:0000313" key="6">
    <source>
        <dbReference type="Proteomes" id="UP001589818"/>
    </source>
</evidence>
<evidence type="ECO:0000256" key="3">
    <source>
        <dbReference type="ARBA" id="ARBA00023027"/>
    </source>
</evidence>
<dbReference type="InterPro" id="IPR002347">
    <property type="entry name" value="SDR_fam"/>
</dbReference>
<dbReference type="EMBL" id="JBHLVF010000011">
    <property type="protein sequence ID" value="MFC0391476.1"/>
    <property type="molecule type" value="Genomic_DNA"/>
</dbReference>
<feature type="domain" description="Ketoreductase" evidence="4">
    <location>
        <begin position="12"/>
        <end position="192"/>
    </location>
</feature>
<dbReference type="PANTHER" id="PTHR24321:SF8">
    <property type="entry name" value="ESTRADIOL 17-BETA-DEHYDROGENASE 8-RELATED"/>
    <property type="match status" value="1"/>
</dbReference>
<dbReference type="PRINTS" id="PR00080">
    <property type="entry name" value="SDRFAMILY"/>
</dbReference>
<protein>
    <submittedName>
        <fullName evidence="5">SDR family NAD(P)-dependent oxidoreductase</fullName>
        <ecNumber evidence="5">1.1.1.-</ecNumber>
    </submittedName>
</protein>
<name>A0ABV6J6K8_9BACL</name>
<dbReference type="RefSeq" id="WP_204819862.1">
    <property type="nucleotide sequence ID" value="NZ_JANHOF010000006.1"/>
</dbReference>
<dbReference type="SMART" id="SM00822">
    <property type="entry name" value="PKS_KR"/>
    <property type="match status" value="1"/>
</dbReference>
<dbReference type="Gene3D" id="3.40.50.720">
    <property type="entry name" value="NAD(P)-binding Rossmann-like Domain"/>
    <property type="match status" value="1"/>
</dbReference>
<evidence type="ECO:0000256" key="1">
    <source>
        <dbReference type="ARBA" id="ARBA00006484"/>
    </source>
</evidence>
<sequence>MTTKKMRRFEGKVALVTGGATGVGYATASRLASEGAQVVITGRRADVGEQAARELCGQGLAVEFIAGDVADEQSVRSAVEHIDRTYGRLDILVNNAASFQSMRFLGANRAEWRKVFDIIVDGTYYCTQAAAQLMVSKGIRGHIINVSSINGQRALEESSHYNTAKGAMDQLTRSTALELMDEGIRVNGVSLGFIETAMSVVDGVVEHETDWFKSIYVGRGKIAQRRQGQPEEAAGVIAFLASEDASYICGAIIPVDGGLSITF</sequence>
<keyword evidence="2 5" id="KW-0560">Oxidoreductase</keyword>
<dbReference type="PRINTS" id="PR00081">
    <property type="entry name" value="GDHRDH"/>
</dbReference>
<dbReference type="PANTHER" id="PTHR24321">
    <property type="entry name" value="DEHYDROGENASES, SHORT CHAIN"/>
    <property type="match status" value="1"/>
</dbReference>
<reference evidence="5 6" key="1">
    <citation type="submission" date="2024-09" db="EMBL/GenBank/DDBJ databases">
        <authorList>
            <person name="Sun Q."/>
            <person name="Mori K."/>
        </authorList>
    </citation>
    <scope>NUCLEOTIDE SEQUENCE [LARGE SCALE GENOMIC DNA]</scope>
    <source>
        <strain evidence="5 6">CCM 4839</strain>
    </source>
</reference>
<evidence type="ECO:0000256" key="2">
    <source>
        <dbReference type="ARBA" id="ARBA00023002"/>
    </source>
</evidence>
<dbReference type="CDD" id="cd05233">
    <property type="entry name" value="SDR_c"/>
    <property type="match status" value="1"/>
</dbReference>
<evidence type="ECO:0000313" key="5">
    <source>
        <dbReference type="EMBL" id="MFC0391476.1"/>
    </source>
</evidence>
<keyword evidence="6" id="KW-1185">Reference proteome</keyword>
<evidence type="ECO:0000259" key="4">
    <source>
        <dbReference type="SMART" id="SM00822"/>
    </source>
</evidence>
<dbReference type="InterPro" id="IPR057326">
    <property type="entry name" value="KR_dom"/>
</dbReference>
<dbReference type="InterPro" id="IPR036291">
    <property type="entry name" value="NAD(P)-bd_dom_sf"/>
</dbReference>
<dbReference type="Proteomes" id="UP001589818">
    <property type="component" value="Unassembled WGS sequence"/>
</dbReference>
<dbReference type="Pfam" id="PF13561">
    <property type="entry name" value="adh_short_C2"/>
    <property type="match status" value="1"/>
</dbReference>
<comment type="caution">
    <text evidence="5">The sequence shown here is derived from an EMBL/GenBank/DDBJ whole genome shotgun (WGS) entry which is preliminary data.</text>
</comment>